<name>A0A3S5A3D4_9PLAT</name>
<keyword evidence="2" id="KW-0472">Membrane</keyword>
<feature type="transmembrane region" description="Helical" evidence="2">
    <location>
        <begin position="55"/>
        <end position="78"/>
    </location>
</feature>
<comment type="caution">
    <text evidence="3">The sequence shown here is derived from an EMBL/GenBank/DDBJ whole genome shotgun (WGS) entry which is preliminary data.</text>
</comment>
<dbReference type="AlphaFoldDB" id="A0A3S5A3D4"/>
<keyword evidence="2" id="KW-0812">Transmembrane</keyword>
<keyword evidence="2" id="KW-1133">Transmembrane helix</keyword>
<reference evidence="3" key="1">
    <citation type="submission" date="2018-11" db="EMBL/GenBank/DDBJ databases">
        <authorList>
            <consortium name="Pathogen Informatics"/>
        </authorList>
    </citation>
    <scope>NUCLEOTIDE SEQUENCE</scope>
</reference>
<dbReference type="EMBL" id="CAAALY010081795">
    <property type="protein sequence ID" value="VEL26656.1"/>
    <property type="molecule type" value="Genomic_DNA"/>
</dbReference>
<dbReference type="Proteomes" id="UP000784294">
    <property type="component" value="Unassembled WGS sequence"/>
</dbReference>
<sequence>MPPPELHSPPLPPPEPPPPPLPPPEFHPPLPPHPCEPHLLFTAAMSGRFGSILRFMILAAILIATNEPQITIIIRGLAYMYKK</sequence>
<keyword evidence="4" id="KW-1185">Reference proteome</keyword>
<proteinExistence type="predicted"/>
<organism evidence="3 4">
    <name type="scientific">Protopolystoma xenopodis</name>
    <dbReference type="NCBI Taxonomy" id="117903"/>
    <lineage>
        <taxon>Eukaryota</taxon>
        <taxon>Metazoa</taxon>
        <taxon>Spiralia</taxon>
        <taxon>Lophotrochozoa</taxon>
        <taxon>Platyhelminthes</taxon>
        <taxon>Monogenea</taxon>
        <taxon>Polyopisthocotylea</taxon>
        <taxon>Polystomatidea</taxon>
        <taxon>Polystomatidae</taxon>
        <taxon>Protopolystoma</taxon>
    </lineage>
</organism>
<protein>
    <submittedName>
        <fullName evidence="3">Uncharacterized protein</fullName>
    </submittedName>
</protein>
<feature type="region of interest" description="Disordered" evidence="1">
    <location>
        <begin position="1"/>
        <end position="30"/>
    </location>
</feature>
<evidence type="ECO:0000313" key="4">
    <source>
        <dbReference type="Proteomes" id="UP000784294"/>
    </source>
</evidence>
<accession>A0A3S5A3D4</accession>
<evidence type="ECO:0000256" key="2">
    <source>
        <dbReference type="SAM" id="Phobius"/>
    </source>
</evidence>
<evidence type="ECO:0000256" key="1">
    <source>
        <dbReference type="SAM" id="MobiDB-lite"/>
    </source>
</evidence>
<evidence type="ECO:0000313" key="3">
    <source>
        <dbReference type="EMBL" id="VEL26656.1"/>
    </source>
</evidence>
<gene>
    <name evidence="3" type="ORF">PXEA_LOCUS20096</name>
</gene>